<dbReference type="Pfam" id="PF04055">
    <property type="entry name" value="Radical_SAM"/>
    <property type="match status" value="1"/>
</dbReference>
<feature type="binding site" evidence="13 14">
    <location>
        <position position="75"/>
    </location>
    <ligand>
        <name>[4Fe-4S] cluster</name>
        <dbReference type="ChEBI" id="CHEBI:49883"/>
        <note>4Fe-4S-S-AdoMet</note>
    </ligand>
</feature>
<gene>
    <name evidence="13 16" type="primary">bioB</name>
    <name evidence="16" type="ORF">T478_0725</name>
</gene>
<feature type="binding site" evidence="13 14">
    <location>
        <position position="207"/>
    </location>
    <ligand>
        <name>[2Fe-2S] cluster</name>
        <dbReference type="ChEBI" id="CHEBI:190135"/>
    </ligand>
</feature>
<keyword evidence="7 13" id="KW-0949">S-adenosyl-L-methionine</keyword>
<name>A0A0A7V261_9ARCH</name>
<keyword evidence="6 13" id="KW-0808">Transferase</keyword>
<comment type="subunit">
    <text evidence="3 13">Homodimer.</text>
</comment>
<feature type="binding site" evidence="13 14">
    <location>
        <position position="277"/>
    </location>
    <ligand>
        <name>[2Fe-2S] cluster</name>
        <dbReference type="ChEBI" id="CHEBI:190135"/>
    </ligand>
</feature>
<dbReference type="InterPro" id="IPR013785">
    <property type="entry name" value="Aldolase_TIM"/>
</dbReference>
<dbReference type="PANTHER" id="PTHR22976">
    <property type="entry name" value="BIOTIN SYNTHASE"/>
    <property type="match status" value="1"/>
</dbReference>
<dbReference type="InterPro" id="IPR002684">
    <property type="entry name" value="Biotin_synth/BioAB"/>
</dbReference>
<keyword evidence="11 13" id="KW-0408">Iron</keyword>
<dbReference type="GO" id="GO:0004076">
    <property type="term" value="F:biotin synthase activity"/>
    <property type="evidence" value="ECO:0007669"/>
    <property type="project" value="UniProtKB-UniRule"/>
</dbReference>
<dbReference type="GO" id="GO:0051537">
    <property type="term" value="F:2 iron, 2 sulfur cluster binding"/>
    <property type="evidence" value="ECO:0007669"/>
    <property type="project" value="UniProtKB-KW"/>
</dbReference>
<organism evidence="16 17">
    <name type="scientific">Candidatus Nitrosopelagicus brevis</name>
    <dbReference type="NCBI Taxonomy" id="1410606"/>
    <lineage>
        <taxon>Archaea</taxon>
        <taxon>Nitrososphaerota</taxon>
    </lineage>
</organism>
<evidence type="ECO:0000256" key="4">
    <source>
        <dbReference type="ARBA" id="ARBA00012236"/>
    </source>
</evidence>
<keyword evidence="9 13" id="KW-0479">Metal-binding</keyword>
<dbReference type="GO" id="GO:0051539">
    <property type="term" value="F:4 iron, 4 sulfur cluster binding"/>
    <property type="evidence" value="ECO:0007669"/>
    <property type="project" value="UniProtKB-KW"/>
</dbReference>
<dbReference type="STRING" id="1410606.T478_0725"/>
<dbReference type="InterPro" id="IPR010722">
    <property type="entry name" value="BATS_dom"/>
</dbReference>
<dbReference type="SFLD" id="SFLDG01060">
    <property type="entry name" value="BATS_domain_containing"/>
    <property type="match status" value="1"/>
</dbReference>
<dbReference type="UniPathway" id="UPA00078">
    <property type="reaction ID" value="UER00162"/>
</dbReference>
<feature type="binding site" evidence="13 14">
    <location>
        <position position="71"/>
    </location>
    <ligand>
        <name>[4Fe-4S] cluster</name>
        <dbReference type="ChEBI" id="CHEBI:49883"/>
        <note>4Fe-4S-S-AdoMet</note>
    </ligand>
</feature>
<comment type="caution">
    <text evidence="13">Lacks conserved residue(s) required for the propagation of feature annotation.</text>
</comment>
<dbReference type="HAMAP" id="MF_01694">
    <property type="entry name" value="BioB"/>
    <property type="match status" value="1"/>
</dbReference>
<dbReference type="Pfam" id="PF06968">
    <property type="entry name" value="BATS"/>
    <property type="match status" value="1"/>
</dbReference>
<dbReference type="PANTHER" id="PTHR22976:SF2">
    <property type="entry name" value="BIOTIN SYNTHASE, MITOCHONDRIAL"/>
    <property type="match status" value="1"/>
</dbReference>
<dbReference type="SMART" id="SM00876">
    <property type="entry name" value="BATS"/>
    <property type="match status" value="1"/>
</dbReference>
<dbReference type="PIRSF" id="PIRSF001619">
    <property type="entry name" value="Biotin_synth"/>
    <property type="match status" value="1"/>
</dbReference>
<evidence type="ECO:0000259" key="15">
    <source>
        <dbReference type="PROSITE" id="PS51918"/>
    </source>
</evidence>
<dbReference type="InterPro" id="IPR007197">
    <property type="entry name" value="rSAM"/>
</dbReference>
<comment type="similarity">
    <text evidence="2 13">Belongs to the radical SAM superfamily. Biotin synthase family.</text>
</comment>
<dbReference type="AlphaFoldDB" id="A0A0A7V261"/>
<comment type="catalytic activity">
    <reaction evidence="13">
        <text>(4R,5S)-dethiobiotin + (sulfur carrier)-SH + 2 reduced [2Fe-2S]-[ferredoxin] + 2 S-adenosyl-L-methionine = (sulfur carrier)-H + biotin + 2 5'-deoxyadenosine + 2 L-methionine + 2 oxidized [2Fe-2S]-[ferredoxin]</text>
        <dbReference type="Rhea" id="RHEA:22060"/>
        <dbReference type="Rhea" id="RHEA-COMP:10000"/>
        <dbReference type="Rhea" id="RHEA-COMP:10001"/>
        <dbReference type="Rhea" id="RHEA-COMP:14737"/>
        <dbReference type="Rhea" id="RHEA-COMP:14739"/>
        <dbReference type="ChEBI" id="CHEBI:17319"/>
        <dbReference type="ChEBI" id="CHEBI:29917"/>
        <dbReference type="ChEBI" id="CHEBI:33737"/>
        <dbReference type="ChEBI" id="CHEBI:33738"/>
        <dbReference type="ChEBI" id="CHEBI:57586"/>
        <dbReference type="ChEBI" id="CHEBI:57844"/>
        <dbReference type="ChEBI" id="CHEBI:59789"/>
        <dbReference type="ChEBI" id="CHEBI:64428"/>
        <dbReference type="ChEBI" id="CHEBI:149473"/>
        <dbReference type="EC" id="2.8.1.6"/>
    </reaction>
</comment>
<proteinExistence type="inferred from homology"/>
<dbReference type="KEGG" id="nbv:T478_0725"/>
<dbReference type="Proteomes" id="UP000030944">
    <property type="component" value="Chromosome"/>
</dbReference>
<dbReference type="PROSITE" id="PS51918">
    <property type="entry name" value="RADICAL_SAM"/>
    <property type="match status" value="1"/>
</dbReference>
<evidence type="ECO:0000256" key="5">
    <source>
        <dbReference type="ARBA" id="ARBA00022485"/>
    </source>
</evidence>
<dbReference type="SUPFAM" id="SSF102114">
    <property type="entry name" value="Radical SAM enzymes"/>
    <property type="match status" value="1"/>
</dbReference>
<dbReference type="InterPro" id="IPR058240">
    <property type="entry name" value="rSAM_sf"/>
</dbReference>
<reference evidence="16 17" key="1">
    <citation type="journal article" date="2015" name="Proc. Natl. Acad. Sci. U.S.A.">
        <title>Genomic and proteomic characterization of "Candidatus Nitrosopelagicus brevis": An ammonia-oxidizing archaeon from the open ocean.</title>
        <authorList>
            <person name="Santoro A.E."/>
            <person name="Dupont C.L."/>
            <person name="Richter R.A."/>
            <person name="Craig M.T."/>
            <person name="Carini P."/>
            <person name="McIlvin M.R."/>
            <person name="Yang Y."/>
            <person name="Orsi W.D."/>
            <person name="Moran D.M."/>
            <person name="Saito M.A."/>
        </authorList>
    </citation>
    <scope>NUCLEOTIDE SEQUENCE [LARGE SCALE GENOMIC DNA]</scope>
    <source>
        <strain evidence="17">V2</strain>
    </source>
</reference>
<dbReference type="SFLD" id="SFLDS00029">
    <property type="entry name" value="Radical_SAM"/>
    <property type="match status" value="1"/>
</dbReference>
<evidence type="ECO:0000256" key="3">
    <source>
        <dbReference type="ARBA" id="ARBA00011738"/>
    </source>
</evidence>
<keyword evidence="10 13" id="KW-0093">Biotin biosynthesis</keyword>
<comment type="cofactor">
    <cofactor evidence="14">
        <name>[2Fe-2S] cluster</name>
        <dbReference type="ChEBI" id="CHEBI:190135"/>
    </cofactor>
    <text evidence="14">Binds 1 [2Fe-2S] cluster. The cluster is coordinated with 3 cysteines and 1 arginine.</text>
</comment>
<dbReference type="NCBIfam" id="TIGR00433">
    <property type="entry name" value="bioB"/>
    <property type="match status" value="1"/>
</dbReference>
<comment type="cofactor">
    <cofactor evidence="13">
        <name>[2Fe-2S] cluster</name>
        <dbReference type="ChEBI" id="CHEBI:190135"/>
    </cofactor>
    <text evidence="13">Binds 1 [2Fe-2S] cluster. The cluster is coordinated with 3 cysteines and 1 arginine.</text>
</comment>
<sequence length="328" mass="36600">MNMQNETELITECRNKVLSNQKLTEEMTTQLFNVDDKILSQLSDAANEITRTFQGSKIDVEQLANIKKNYCSEDCSFCSQSAFFDTGIDKYQLMSAEEVVRQATDAKKAGAHSYCLVAAWREPSNKDFEKVCHIIEEVNEKVGISIECSLGFLTIEQATKLKELGVIRYNHNLETSESKFPEICTTHTYQDRIDTLNTARKAGLELCTGGIIGMGETRKQREELVQAISKLNPEEVTVNLLVAFPGTPLELQTPLSLEEILRVFAVLRFLLPKSIIKISGGREVNLDDDGKELLLSGANGIISSGYLTLDGNSMQKDVKMIKEIDLEA</sequence>
<evidence type="ECO:0000256" key="1">
    <source>
        <dbReference type="ARBA" id="ARBA00004942"/>
    </source>
</evidence>
<feature type="binding site" evidence="13 14">
    <location>
        <position position="78"/>
    </location>
    <ligand>
        <name>[4Fe-4S] cluster</name>
        <dbReference type="ChEBI" id="CHEBI:49883"/>
        <note>4Fe-4S-S-AdoMet</note>
    </ligand>
</feature>
<dbReference type="GO" id="GO:0005506">
    <property type="term" value="F:iron ion binding"/>
    <property type="evidence" value="ECO:0007669"/>
    <property type="project" value="UniProtKB-UniRule"/>
</dbReference>
<dbReference type="Gene3D" id="3.20.20.70">
    <property type="entry name" value="Aldolase class I"/>
    <property type="match status" value="1"/>
</dbReference>
<evidence type="ECO:0000313" key="16">
    <source>
        <dbReference type="EMBL" id="AJA92281.1"/>
    </source>
</evidence>
<dbReference type="CDD" id="cd01335">
    <property type="entry name" value="Radical_SAM"/>
    <property type="match status" value="1"/>
</dbReference>
<dbReference type="GO" id="GO:0009102">
    <property type="term" value="P:biotin biosynthetic process"/>
    <property type="evidence" value="ECO:0007669"/>
    <property type="project" value="UniProtKB-UniRule"/>
</dbReference>
<dbReference type="SMART" id="SM00729">
    <property type="entry name" value="Elp3"/>
    <property type="match status" value="1"/>
</dbReference>
<evidence type="ECO:0000256" key="7">
    <source>
        <dbReference type="ARBA" id="ARBA00022691"/>
    </source>
</evidence>
<keyword evidence="8 13" id="KW-0001">2Fe-2S</keyword>
<keyword evidence="12 13" id="KW-0411">Iron-sulfur</keyword>
<comment type="cofactor">
    <cofactor evidence="13 14">
        <name>[4Fe-4S] cluster</name>
        <dbReference type="ChEBI" id="CHEBI:49883"/>
    </cofactor>
    <text evidence="13 14">Binds 1 [4Fe-4S] cluster. The cluster is coordinated with 3 cysteines and an exchangeable S-adenosyl-L-methionine.</text>
</comment>
<accession>A0A0A7V261</accession>
<evidence type="ECO:0000256" key="13">
    <source>
        <dbReference type="HAMAP-Rule" id="MF_01694"/>
    </source>
</evidence>
<evidence type="ECO:0000313" key="17">
    <source>
        <dbReference type="Proteomes" id="UP000030944"/>
    </source>
</evidence>
<evidence type="ECO:0000256" key="14">
    <source>
        <dbReference type="PIRSR" id="PIRSR001619-1"/>
    </source>
</evidence>
<dbReference type="InterPro" id="IPR024177">
    <property type="entry name" value="Biotin_synthase"/>
</dbReference>
<dbReference type="InterPro" id="IPR006638">
    <property type="entry name" value="Elp3/MiaA/NifB-like_rSAM"/>
</dbReference>
<dbReference type="FunFam" id="3.20.20.70:FF:000026">
    <property type="entry name" value="Biotin synthase"/>
    <property type="match status" value="1"/>
</dbReference>
<dbReference type="EMBL" id="CP007026">
    <property type="protein sequence ID" value="AJA92281.1"/>
    <property type="molecule type" value="Genomic_DNA"/>
</dbReference>
<protein>
    <recommendedName>
        <fullName evidence="4 13">Biotin synthase</fullName>
        <ecNumber evidence="4 13">2.8.1.6</ecNumber>
    </recommendedName>
</protein>
<dbReference type="SFLD" id="SFLDG01278">
    <property type="entry name" value="biotin_synthase_like"/>
    <property type="match status" value="1"/>
</dbReference>
<evidence type="ECO:0000256" key="12">
    <source>
        <dbReference type="ARBA" id="ARBA00023014"/>
    </source>
</evidence>
<evidence type="ECO:0000256" key="2">
    <source>
        <dbReference type="ARBA" id="ARBA00010765"/>
    </source>
</evidence>
<evidence type="ECO:0000256" key="11">
    <source>
        <dbReference type="ARBA" id="ARBA00023004"/>
    </source>
</evidence>
<keyword evidence="5 13" id="KW-0004">4Fe-4S</keyword>
<evidence type="ECO:0000256" key="8">
    <source>
        <dbReference type="ARBA" id="ARBA00022714"/>
    </source>
</evidence>
<evidence type="ECO:0000256" key="10">
    <source>
        <dbReference type="ARBA" id="ARBA00022756"/>
    </source>
</evidence>
<feature type="domain" description="Radical SAM core" evidence="15">
    <location>
        <begin position="53"/>
        <end position="282"/>
    </location>
</feature>
<evidence type="ECO:0000256" key="6">
    <source>
        <dbReference type="ARBA" id="ARBA00022679"/>
    </source>
</evidence>
<comment type="function">
    <text evidence="13">Catalyzes the conversion of dethiobiotin (DTB) to biotin by the insertion of a sulfur atom into dethiobiotin via a radical-based mechanism.</text>
</comment>
<dbReference type="EC" id="2.8.1.6" evidence="4 13"/>
<evidence type="ECO:0000256" key="9">
    <source>
        <dbReference type="ARBA" id="ARBA00022723"/>
    </source>
</evidence>
<dbReference type="HOGENOM" id="CLU_033172_2_1_2"/>
<comment type="pathway">
    <text evidence="1 13">Cofactor biosynthesis; biotin biosynthesis; biotin from 7,8-diaminononanoate: step 2/2.</text>
</comment>
<feature type="binding site" evidence="13 14">
    <location>
        <position position="115"/>
    </location>
    <ligand>
        <name>[2Fe-2S] cluster</name>
        <dbReference type="ChEBI" id="CHEBI:190135"/>
    </ligand>
</feature>